<feature type="transmembrane region" description="Helical" evidence="1">
    <location>
        <begin position="92"/>
        <end position="114"/>
    </location>
</feature>
<feature type="transmembrane region" description="Helical" evidence="1">
    <location>
        <begin position="126"/>
        <end position="149"/>
    </location>
</feature>
<keyword evidence="1" id="KW-0812">Transmembrane</keyword>
<feature type="transmembrane region" description="Helical" evidence="1">
    <location>
        <begin position="12"/>
        <end position="30"/>
    </location>
</feature>
<evidence type="ECO:0000256" key="1">
    <source>
        <dbReference type="SAM" id="Phobius"/>
    </source>
</evidence>
<evidence type="ECO:0000313" key="2">
    <source>
        <dbReference type="EMBL" id="CAE0486498.1"/>
    </source>
</evidence>
<feature type="transmembrane region" description="Helical" evidence="1">
    <location>
        <begin position="199"/>
        <end position="219"/>
    </location>
</feature>
<dbReference type="AlphaFoldDB" id="A0A7S3QM40"/>
<accession>A0A7S3QM40</accession>
<evidence type="ECO:0008006" key="3">
    <source>
        <dbReference type="Google" id="ProtNLM"/>
    </source>
</evidence>
<sequence length="228" mass="23881">MTVDGAVRKTALLLGVSILGAAYSWMQIFGGTAASAMAALGVSKIAGIVGLASSLATMFKPHWAPVTGLIFSAAQGLAIGGLASVLELRFPGIAMNAAALVFGTASTLLACYQARIISVTDNFRNGVMCVTGGYVFCLMFGWLLSLLGVNLPVGFLSGGVVGMGITLVATALAAANLLLDFDMIKQTARQRMPKWFESYAAFSLMVTLVWFYTQALRLLSMFAGGRDD</sequence>
<protein>
    <recommendedName>
        <fullName evidence="3">Bax inhibitor-1/YccA family protein</fullName>
    </recommendedName>
</protein>
<name>A0A7S3QM40_DUNTE</name>
<gene>
    <name evidence="2" type="ORF">DTER00134_LOCUS1537</name>
</gene>
<feature type="transmembrane region" description="Helical" evidence="1">
    <location>
        <begin position="36"/>
        <end position="59"/>
    </location>
</feature>
<feature type="transmembrane region" description="Helical" evidence="1">
    <location>
        <begin position="155"/>
        <end position="179"/>
    </location>
</feature>
<proteinExistence type="predicted"/>
<keyword evidence="1" id="KW-0472">Membrane</keyword>
<organism evidence="2">
    <name type="scientific">Dunaliella tertiolecta</name>
    <name type="common">Green alga</name>
    <dbReference type="NCBI Taxonomy" id="3047"/>
    <lineage>
        <taxon>Eukaryota</taxon>
        <taxon>Viridiplantae</taxon>
        <taxon>Chlorophyta</taxon>
        <taxon>core chlorophytes</taxon>
        <taxon>Chlorophyceae</taxon>
        <taxon>CS clade</taxon>
        <taxon>Chlamydomonadales</taxon>
        <taxon>Dunaliellaceae</taxon>
        <taxon>Dunaliella</taxon>
    </lineage>
</organism>
<dbReference type="Pfam" id="PF12811">
    <property type="entry name" value="BaxI_1"/>
    <property type="match status" value="1"/>
</dbReference>
<dbReference type="PANTHER" id="PTHR41282:SF1">
    <property type="entry name" value="CONSERVED TRANSMEMBRANE PROTEIN-RELATED"/>
    <property type="match status" value="1"/>
</dbReference>
<dbReference type="EMBL" id="HBIP01003494">
    <property type="protein sequence ID" value="CAE0486498.1"/>
    <property type="molecule type" value="Transcribed_RNA"/>
</dbReference>
<keyword evidence="1" id="KW-1133">Transmembrane helix</keyword>
<feature type="transmembrane region" description="Helical" evidence="1">
    <location>
        <begin position="66"/>
        <end position="86"/>
    </location>
</feature>
<dbReference type="PANTHER" id="PTHR41282">
    <property type="entry name" value="CONSERVED TRANSMEMBRANE PROTEIN-RELATED"/>
    <property type="match status" value="1"/>
</dbReference>
<dbReference type="InterPro" id="IPR010539">
    <property type="entry name" value="BaxI_1-like"/>
</dbReference>
<reference evidence="2" key="1">
    <citation type="submission" date="2021-01" db="EMBL/GenBank/DDBJ databases">
        <authorList>
            <person name="Corre E."/>
            <person name="Pelletier E."/>
            <person name="Niang G."/>
            <person name="Scheremetjew M."/>
            <person name="Finn R."/>
            <person name="Kale V."/>
            <person name="Holt S."/>
            <person name="Cochrane G."/>
            <person name="Meng A."/>
            <person name="Brown T."/>
            <person name="Cohen L."/>
        </authorList>
    </citation>
    <scope>NUCLEOTIDE SEQUENCE</scope>
    <source>
        <strain evidence="2">CCMP1320</strain>
    </source>
</reference>